<dbReference type="PANTHER" id="PTHR45629:SF7">
    <property type="entry name" value="DNA EXCISION REPAIR PROTEIN ERCC-6-RELATED"/>
    <property type="match status" value="1"/>
</dbReference>
<keyword evidence="2" id="KW-0347">Helicase</keyword>
<feature type="region of interest" description="Disordered" evidence="3">
    <location>
        <begin position="133"/>
        <end position="153"/>
    </location>
</feature>
<dbReference type="InterPro" id="IPR001650">
    <property type="entry name" value="Helicase_C-like"/>
</dbReference>
<comment type="caution">
    <text evidence="6">The sequence shown here is derived from an EMBL/GenBank/DDBJ whole genome shotgun (WGS) entry which is preliminary data.</text>
</comment>
<sequence length="401" mass="45510">MMINNWQQLSSLNGREFTWDYLLLDEAHKIKTISSKTAKCASAIPAKHRILLTGTPVQNNLQEMWSLFNFACQGSLLGTAKTFKMEYENPITRAREKDATPAEKALGLRISENLMKIIQPYFLRRTKENVQLMQKSPQENGSEVEDCRSPEGAQMPSLTRKNDLIVWVYLSAVQEDIYHKFVSSEQVQELLQTKRSPLVQLTNLKKLCDHPRLLSRRICQQLGLDGSSVDEDDGTSHDVSHVPDEDLIQESGKLVFLLGLLGKLREEGKRTLVFSQSRRMLDIIQRILTNRGFACTRIDGTMALPKRQRRIEAFQRRTDYCVFLLTTQVGGVGLTLTAATRVVVFDPSWNPATDAQAVDRAYRIGQTDNVVIYRLVTCGSVEEKIYRRQIFKGKSGLGTLL</sequence>
<dbReference type="InterPro" id="IPR049730">
    <property type="entry name" value="SNF2/RAD54-like_C"/>
</dbReference>
<dbReference type="EMBL" id="BFAA01053389">
    <property type="protein sequence ID" value="GCB84149.1"/>
    <property type="molecule type" value="Genomic_DNA"/>
</dbReference>
<evidence type="ECO:0000256" key="3">
    <source>
        <dbReference type="SAM" id="MobiDB-lite"/>
    </source>
</evidence>
<dbReference type="GO" id="GO:0015616">
    <property type="term" value="F:DNA translocase activity"/>
    <property type="evidence" value="ECO:0007669"/>
    <property type="project" value="TreeGrafter"/>
</dbReference>
<evidence type="ECO:0000259" key="5">
    <source>
        <dbReference type="PROSITE" id="PS51194"/>
    </source>
</evidence>
<dbReference type="PROSITE" id="PS51194">
    <property type="entry name" value="HELICASE_CTER"/>
    <property type="match status" value="1"/>
</dbReference>
<keyword evidence="7" id="KW-1185">Reference proteome</keyword>
<dbReference type="Gene3D" id="3.40.50.10810">
    <property type="entry name" value="Tandem AAA-ATPase domain"/>
    <property type="match status" value="1"/>
</dbReference>
<keyword evidence="2" id="KW-0067">ATP-binding</keyword>
<feature type="domain" description="Helicase C-terminal" evidence="5">
    <location>
        <begin position="256"/>
        <end position="401"/>
    </location>
</feature>
<dbReference type="InterPro" id="IPR014001">
    <property type="entry name" value="Helicase_ATP-bd"/>
</dbReference>
<dbReference type="GO" id="GO:0004386">
    <property type="term" value="F:helicase activity"/>
    <property type="evidence" value="ECO:0007669"/>
    <property type="project" value="UniProtKB-KW"/>
</dbReference>
<evidence type="ECO:0000256" key="1">
    <source>
        <dbReference type="ARBA" id="ARBA00022801"/>
    </source>
</evidence>
<protein>
    <recommendedName>
        <fullName evidence="8">Helicase C-terminal domain-containing protein</fullName>
    </recommendedName>
</protein>
<name>A0A401QFJ3_SCYTO</name>
<dbReference type="GO" id="GO:0005524">
    <property type="term" value="F:ATP binding"/>
    <property type="evidence" value="ECO:0007669"/>
    <property type="project" value="InterPro"/>
</dbReference>
<evidence type="ECO:0000313" key="7">
    <source>
        <dbReference type="Proteomes" id="UP000288216"/>
    </source>
</evidence>
<dbReference type="InterPro" id="IPR038718">
    <property type="entry name" value="SNF2-like_sf"/>
</dbReference>
<accession>A0A401QFJ3</accession>
<dbReference type="InterPro" id="IPR027417">
    <property type="entry name" value="P-loop_NTPase"/>
</dbReference>
<dbReference type="STRING" id="75743.A0A401QFJ3"/>
<organism evidence="6 7">
    <name type="scientific">Scyliorhinus torazame</name>
    <name type="common">Cloudy catshark</name>
    <name type="synonym">Catulus torazame</name>
    <dbReference type="NCBI Taxonomy" id="75743"/>
    <lineage>
        <taxon>Eukaryota</taxon>
        <taxon>Metazoa</taxon>
        <taxon>Chordata</taxon>
        <taxon>Craniata</taxon>
        <taxon>Vertebrata</taxon>
        <taxon>Chondrichthyes</taxon>
        <taxon>Elasmobranchii</taxon>
        <taxon>Galeomorphii</taxon>
        <taxon>Galeoidea</taxon>
        <taxon>Carcharhiniformes</taxon>
        <taxon>Scyliorhinidae</taxon>
        <taxon>Scyliorhinus</taxon>
    </lineage>
</organism>
<dbReference type="Gene3D" id="3.40.50.300">
    <property type="entry name" value="P-loop containing nucleotide triphosphate hydrolases"/>
    <property type="match status" value="1"/>
</dbReference>
<reference evidence="6 7" key="1">
    <citation type="journal article" date="2018" name="Nat. Ecol. Evol.">
        <title>Shark genomes provide insights into elasmobranch evolution and the origin of vertebrates.</title>
        <authorList>
            <person name="Hara Y"/>
            <person name="Yamaguchi K"/>
            <person name="Onimaru K"/>
            <person name="Kadota M"/>
            <person name="Koyanagi M"/>
            <person name="Keeley SD"/>
            <person name="Tatsumi K"/>
            <person name="Tanaka K"/>
            <person name="Motone F"/>
            <person name="Kageyama Y"/>
            <person name="Nozu R"/>
            <person name="Adachi N"/>
            <person name="Nishimura O"/>
            <person name="Nakagawa R"/>
            <person name="Tanegashima C"/>
            <person name="Kiyatake I"/>
            <person name="Matsumoto R"/>
            <person name="Murakumo K"/>
            <person name="Nishida K"/>
            <person name="Terakita A"/>
            <person name="Kuratani S"/>
            <person name="Sato K"/>
            <person name="Hyodo S Kuraku.S."/>
        </authorList>
    </citation>
    <scope>NUCLEOTIDE SEQUENCE [LARGE SCALE GENOMIC DNA]</scope>
</reference>
<dbReference type="Pfam" id="PF00176">
    <property type="entry name" value="SNF2-rel_dom"/>
    <property type="match status" value="1"/>
</dbReference>
<evidence type="ECO:0008006" key="8">
    <source>
        <dbReference type="Google" id="ProtNLM"/>
    </source>
</evidence>
<dbReference type="FunFam" id="3.40.50.10810:FF:000094">
    <property type="entry name" value="DNA excision repair protein ERCC-6"/>
    <property type="match status" value="1"/>
</dbReference>
<dbReference type="InterPro" id="IPR000330">
    <property type="entry name" value="SNF2_N"/>
</dbReference>
<dbReference type="InterPro" id="IPR050496">
    <property type="entry name" value="SNF2_RAD54_helicase_repair"/>
</dbReference>
<dbReference type="OrthoDB" id="413460at2759"/>
<dbReference type="SMART" id="SM00490">
    <property type="entry name" value="HELICc"/>
    <property type="match status" value="1"/>
</dbReference>
<evidence type="ECO:0000256" key="2">
    <source>
        <dbReference type="ARBA" id="ARBA00022806"/>
    </source>
</evidence>
<dbReference type="SUPFAM" id="SSF52540">
    <property type="entry name" value="P-loop containing nucleoside triphosphate hydrolases"/>
    <property type="match status" value="1"/>
</dbReference>
<gene>
    <name evidence="6" type="ORF">scyTo_0024697</name>
</gene>
<feature type="domain" description="Helicase ATP-binding" evidence="4">
    <location>
        <begin position="1"/>
        <end position="74"/>
    </location>
</feature>
<dbReference type="PANTHER" id="PTHR45629">
    <property type="entry name" value="SNF2/RAD54 FAMILY MEMBER"/>
    <property type="match status" value="1"/>
</dbReference>
<proteinExistence type="predicted"/>
<keyword evidence="1" id="KW-0378">Hydrolase</keyword>
<dbReference type="AlphaFoldDB" id="A0A401QFJ3"/>
<dbReference type="Pfam" id="PF00271">
    <property type="entry name" value="Helicase_C"/>
    <property type="match status" value="1"/>
</dbReference>
<dbReference type="PROSITE" id="PS51192">
    <property type="entry name" value="HELICASE_ATP_BIND_1"/>
    <property type="match status" value="1"/>
</dbReference>
<dbReference type="Proteomes" id="UP000288216">
    <property type="component" value="Unassembled WGS sequence"/>
</dbReference>
<keyword evidence="2" id="KW-0547">Nucleotide-binding</keyword>
<evidence type="ECO:0000259" key="4">
    <source>
        <dbReference type="PROSITE" id="PS51192"/>
    </source>
</evidence>
<dbReference type="CDD" id="cd18793">
    <property type="entry name" value="SF2_C_SNF"/>
    <property type="match status" value="1"/>
</dbReference>
<dbReference type="OMA" id="ITCELVE"/>
<evidence type="ECO:0000313" key="6">
    <source>
        <dbReference type="EMBL" id="GCB84149.1"/>
    </source>
</evidence>
<dbReference type="GO" id="GO:0016787">
    <property type="term" value="F:hydrolase activity"/>
    <property type="evidence" value="ECO:0007669"/>
    <property type="project" value="UniProtKB-KW"/>
</dbReference>